<evidence type="ECO:0000313" key="1">
    <source>
        <dbReference type="EMBL" id="GHE60985.1"/>
    </source>
</evidence>
<sequence length="59" mass="6834">MNKLLPGAELPGNRFMELYDKVFSHFKVRFRETLAPLMGEIEKGNPGKRKKIELPFKDA</sequence>
<organism evidence="1 2">
    <name type="scientific">Roseivirga thermotolerans</name>
    <dbReference type="NCBI Taxonomy" id="1758176"/>
    <lineage>
        <taxon>Bacteria</taxon>
        <taxon>Pseudomonadati</taxon>
        <taxon>Bacteroidota</taxon>
        <taxon>Cytophagia</taxon>
        <taxon>Cytophagales</taxon>
        <taxon>Roseivirgaceae</taxon>
        <taxon>Roseivirga</taxon>
    </lineage>
</organism>
<gene>
    <name evidence="1" type="ORF">GCM10011340_14860</name>
</gene>
<accession>A0ABQ3I426</accession>
<name>A0ABQ3I426_9BACT</name>
<protein>
    <recommendedName>
        <fullName evidence="3">DDE transposase</fullName>
    </recommendedName>
</protein>
<comment type="caution">
    <text evidence="1">The sequence shown here is derived from an EMBL/GenBank/DDBJ whole genome shotgun (WGS) entry which is preliminary data.</text>
</comment>
<dbReference type="EMBL" id="BNAG01000002">
    <property type="protein sequence ID" value="GHE60985.1"/>
    <property type="molecule type" value="Genomic_DNA"/>
</dbReference>
<evidence type="ECO:0008006" key="3">
    <source>
        <dbReference type="Google" id="ProtNLM"/>
    </source>
</evidence>
<keyword evidence="2" id="KW-1185">Reference proteome</keyword>
<reference evidence="2" key="1">
    <citation type="journal article" date="2019" name="Int. J. Syst. Evol. Microbiol.">
        <title>The Global Catalogue of Microorganisms (GCM) 10K type strain sequencing project: providing services to taxonomists for standard genome sequencing and annotation.</title>
        <authorList>
            <consortium name="The Broad Institute Genomics Platform"/>
            <consortium name="The Broad Institute Genome Sequencing Center for Infectious Disease"/>
            <person name="Wu L."/>
            <person name="Ma J."/>
        </authorList>
    </citation>
    <scope>NUCLEOTIDE SEQUENCE [LARGE SCALE GENOMIC DNA]</scope>
    <source>
        <strain evidence="2">CGMCC 1.15111</strain>
    </source>
</reference>
<dbReference type="Proteomes" id="UP000658258">
    <property type="component" value="Unassembled WGS sequence"/>
</dbReference>
<proteinExistence type="predicted"/>
<evidence type="ECO:0000313" key="2">
    <source>
        <dbReference type="Proteomes" id="UP000658258"/>
    </source>
</evidence>